<evidence type="ECO:0000313" key="9">
    <source>
        <dbReference type="EMBL" id="GHI15591.1"/>
    </source>
</evidence>
<keyword evidence="4 5" id="KW-0067">ATP-binding</keyword>
<evidence type="ECO:0000256" key="7">
    <source>
        <dbReference type="SAM" id="Phobius"/>
    </source>
</evidence>
<dbReference type="EMBL" id="BNDV01000010">
    <property type="protein sequence ID" value="GHI15591.1"/>
    <property type="molecule type" value="Genomic_DNA"/>
</dbReference>
<protein>
    <recommendedName>
        <fullName evidence="8">Protein kinase domain-containing protein</fullName>
    </recommendedName>
</protein>
<evidence type="ECO:0000256" key="4">
    <source>
        <dbReference type="ARBA" id="ARBA00022840"/>
    </source>
</evidence>
<comment type="caution">
    <text evidence="9">The sequence shown here is derived from an EMBL/GenBank/DDBJ whole genome shotgun (WGS) entry which is preliminary data.</text>
</comment>
<dbReference type="PANTHER" id="PTHR43289:SF34">
    <property type="entry name" value="SERINE_THREONINE-PROTEIN KINASE YBDM-RELATED"/>
    <property type="match status" value="1"/>
</dbReference>
<feature type="domain" description="Protein kinase" evidence="8">
    <location>
        <begin position="263"/>
        <end position="530"/>
    </location>
</feature>
<feature type="transmembrane region" description="Helical" evidence="7">
    <location>
        <begin position="116"/>
        <end position="135"/>
    </location>
</feature>
<evidence type="ECO:0000259" key="8">
    <source>
        <dbReference type="PROSITE" id="PS50011"/>
    </source>
</evidence>
<feature type="transmembrane region" description="Helical" evidence="7">
    <location>
        <begin position="64"/>
        <end position="84"/>
    </location>
</feature>
<keyword evidence="7" id="KW-1133">Transmembrane helix</keyword>
<name>A0ABQ3NS40_STRVG</name>
<dbReference type="Pfam" id="PF00069">
    <property type="entry name" value="Pkinase"/>
    <property type="match status" value="1"/>
</dbReference>
<evidence type="ECO:0000256" key="3">
    <source>
        <dbReference type="ARBA" id="ARBA00022777"/>
    </source>
</evidence>
<gene>
    <name evidence="9" type="ORF">Scinn_50540</name>
</gene>
<dbReference type="SMART" id="SM00220">
    <property type="entry name" value="S_TKc"/>
    <property type="match status" value="1"/>
</dbReference>
<dbReference type="PANTHER" id="PTHR43289">
    <property type="entry name" value="MITOGEN-ACTIVATED PROTEIN KINASE KINASE KINASE 20-RELATED"/>
    <property type="match status" value="1"/>
</dbReference>
<evidence type="ECO:0000256" key="6">
    <source>
        <dbReference type="SAM" id="MobiDB-lite"/>
    </source>
</evidence>
<dbReference type="PROSITE" id="PS00108">
    <property type="entry name" value="PROTEIN_KINASE_ST"/>
    <property type="match status" value="1"/>
</dbReference>
<keyword evidence="2 5" id="KW-0547">Nucleotide-binding</keyword>
<feature type="binding site" evidence="5">
    <location>
        <position position="292"/>
    </location>
    <ligand>
        <name>ATP</name>
        <dbReference type="ChEBI" id="CHEBI:30616"/>
    </ligand>
</feature>
<dbReference type="InterPro" id="IPR017441">
    <property type="entry name" value="Protein_kinase_ATP_BS"/>
</dbReference>
<evidence type="ECO:0000256" key="2">
    <source>
        <dbReference type="ARBA" id="ARBA00022741"/>
    </source>
</evidence>
<proteinExistence type="predicted"/>
<keyword evidence="3" id="KW-0418">Kinase</keyword>
<accession>A0ABQ3NS40</accession>
<reference evidence="10" key="1">
    <citation type="submission" date="2020-09" db="EMBL/GenBank/DDBJ databases">
        <title>Whole genome shotgun sequence of Streptomyces cinnamonensis NBRC 15873.</title>
        <authorList>
            <person name="Komaki H."/>
            <person name="Tamura T."/>
        </authorList>
    </citation>
    <scope>NUCLEOTIDE SEQUENCE [LARGE SCALE GENOMIC DNA]</scope>
    <source>
        <strain evidence="10">NBRC 15873</strain>
    </source>
</reference>
<dbReference type="CDD" id="cd14014">
    <property type="entry name" value="STKc_PknB_like"/>
    <property type="match status" value="1"/>
</dbReference>
<dbReference type="PROSITE" id="PS50011">
    <property type="entry name" value="PROTEIN_KINASE_DOM"/>
    <property type="match status" value="1"/>
</dbReference>
<sequence length="549" mass="56881">MAEYADTALSLGVLAVAGSALLVRLVSLPLLLGAQQAVRERAAAVREGRTGPVRRSAATVGEPVAQLVGGVLLVVLLPALRGAVPGFDLLAEPLLWGQPYALAIEFRLPLDTARNLFLAGGVCLLALWLLLSFLTQRNLHAGGDPADGWAPPAVRVRVVALLAAGLLVGVVAPVGLALGALVWRLVALVASTRTRPRPQPRPTPSAAAPTPSAPPAHPVTYVPTRADAGADPGADAGVAGVTAAPQIACRPLHPDEPRSIAGYRLLGRIGAGGMGTVYLARREGAATQVALKTIHPELLDHAELLLRFEREVEVLSMVSGAYTARVLDAGVDAGRPYLAMELLDGRPLDVHLREQGPIGSPQALRALALALAVALSGVHRLGLVHRDLKPANIMLTTAGPRLLDFGIAALVDGTRLTRTGGGPGTLTYMAPEQFGDERVGTAADVWAWACCVVCAAHGTSPFSATSTGAVIRRIVDTGPEPAALAAVRALDPALAATVERALTPDPAARPADGAALVELLTAREGTEPPLPDPRAVRDQITRGWRTLAL</sequence>
<keyword evidence="1" id="KW-0808">Transferase</keyword>
<dbReference type="Gene3D" id="3.30.200.20">
    <property type="entry name" value="Phosphorylase Kinase, domain 1"/>
    <property type="match status" value="1"/>
</dbReference>
<keyword evidence="10" id="KW-1185">Reference proteome</keyword>
<evidence type="ECO:0000256" key="5">
    <source>
        <dbReference type="PROSITE-ProRule" id="PRU10141"/>
    </source>
</evidence>
<feature type="region of interest" description="Disordered" evidence="6">
    <location>
        <begin position="194"/>
        <end position="227"/>
    </location>
</feature>
<dbReference type="SUPFAM" id="SSF56112">
    <property type="entry name" value="Protein kinase-like (PK-like)"/>
    <property type="match status" value="1"/>
</dbReference>
<dbReference type="PROSITE" id="PS00107">
    <property type="entry name" value="PROTEIN_KINASE_ATP"/>
    <property type="match status" value="1"/>
</dbReference>
<keyword evidence="7" id="KW-0812">Transmembrane</keyword>
<dbReference type="InterPro" id="IPR011009">
    <property type="entry name" value="Kinase-like_dom_sf"/>
</dbReference>
<keyword evidence="7" id="KW-0472">Membrane</keyword>
<dbReference type="InterPro" id="IPR000719">
    <property type="entry name" value="Prot_kinase_dom"/>
</dbReference>
<evidence type="ECO:0000256" key="1">
    <source>
        <dbReference type="ARBA" id="ARBA00022679"/>
    </source>
</evidence>
<feature type="transmembrane region" description="Helical" evidence="7">
    <location>
        <begin position="12"/>
        <end position="32"/>
    </location>
</feature>
<dbReference type="InterPro" id="IPR008271">
    <property type="entry name" value="Ser/Thr_kinase_AS"/>
</dbReference>
<feature type="transmembrane region" description="Helical" evidence="7">
    <location>
        <begin position="156"/>
        <end position="183"/>
    </location>
</feature>
<dbReference type="GeneID" id="86958745"/>
<evidence type="ECO:0000313" key="10">
    <source>
        <dbReference type="Proteomes" id="UP000660554"/>
    </source>
</evidence>
<dbReference type="Gene3D" id="1.10.510.10">
    <property type="entry name" value="Transferase(Phosphotransferase) domain 1"/>
    <property type="match status" value="1"/>
</dbReference>
<dbReference type="Proteomes" id="UP000660554">
    <property type="component" value="Unassembled WGS sequence"/>
</dbReference>
<dbReference type="RefSeq" id="WP_191869830.1">
    <property type="nucleotide sequence ID" value="NZ_BMRU01000037.1"/>
</dbReference>
<organism evidence="9 10">
    <name type="scientific">Streptomyces virginiae</name>
    <name type="common">Streptomyces cinnamonensis</name>
    <dbReference type="NCBI Taxonomy" id="1961"/>
    <lineage>
        <taxon>Bacteria</taxon>
        <taxon>Bacillati</taxon>
        <taxon>Actinomycetota</taxon>
        <taxon>Actinomycetes</taxon>
        <taxon>Kitasatosporales</taxon>
        <taxon>Streptomycetaceae</taxon>
        <taxon>Streptomyces</taxon>
    </lineage>
</organism>